<dbReference type="Proteomes" id="UP000267029">
    <property type="component" value="Unassembled WGS sequence"/>
</dbReference>
<proteinExistence type="predicted"/>
<gene>
    <name evidence="1" type="ORF">MCOS_LOCUS3499</name>
</gene>
<reference evidence="3" key="2">
    <citation type="submission" date="2019-11" db="UniProtKB">
        <authorList>
            <consortium name="WormBaseParasite"/>
        </authorList>
    </citation>
    <scope>IDENTIFICATION</scope>
</reference>
<reference evidence="1 2" key="1">
    <citation type="submission" date="2018-10" db="EMBL/GenBank/DDBJ databases">
        <authorList>
            <consortium name="Pathogen Informatics"/>
        </authorList>
    </citation>
    <scope>NUCLEOTIDE SEQUENCE [LARGE SCALE GENOMIC DNA]</scope>
</reference>
<evidence type="ECO:0000313" key="1">
    <source>
        <dbReference type="EMBL" id="VDD77496.1"/>
    </source>
</evidence>
<sequence length="102" mass="11349">MKLKKLLIWVLCPDIRSSNLLGFVHTGRTLEKAANTRRDTNTDAKTELQTCLRVCYNAKMCTQVHVAKTRRSKRSVVVGVEPGRMGMWIVGEDGIARMSGSG</sequence>
<keyword evidence="2" id="KW-1185">Reference proteome</keyword>
<dbReference type="EMBL" id="UXSR01000812">
    <property type="protein sequence ID" value="VDD77496.1"/>
    <property type="molecule type" value="Genomic_DNA"/>
</dbReference>
<name>A0A0R3U9A2_MESCO</name>
<evidence type="ECO:0000313" key="2">
    <source>
        <dbReference type="Proteomes" id="UP000267029"/>
    </source>
</evidence>
<accession>A0A0R3U9A2</accession>
<protein>
    <submittedName>
        <fullName evidence="3">Apple domain-containing protein</fullName>
    </submittedName>
</protein>
<evidence type="ECO:0000313" key="3">
    <source>
        <dbReference type="WBParaSite" id="MCU_011068-RA"/>
    </source>
</evidence>
<dbReference type="AlphaFoldDB" id="A0A0R3U9A2"/>
<organism evidence="1 2">
    <name type="scientific">Mesocestoides corti</name>
    <name type="common">Flatworm</name>
    <dbReference type="NCBI Taxonomy" id="53468"/>
    <lineage>
        <taxon>Eukaryota</taxon>
        <taxon>Metazoa</taxon>
        <taxon>Spiralia</taxon>
        <taxon>Lophotrochozoa</taxon>
        <taxon>Platyhelminthes</taxon>
        <taxon>Cestoda</taxon>
        <taxon>Eucestoda</taxon>
        <taxon>Cyclophyllidea</taxon>
        <taxon>Mesocestoididae</taxon>
        <taxon>Mesocestoides</taxon>
    </lineage>
</organism>
<dbReference type="WBParaSite" id="MCU_011068-RA">
    <property type="protein sequence ID" value="MCU_011068-RA"/>
    <property type="gene ID" value="MCU_011068"/>
</dbReference>